<feature type="compositionally biased region" description="Basic residues" evidence="4">
    <location>
        <begin position="81"/>
        <end position="92"/>
    </location>
</feature>
<feature type="compositionally biased region" description="Low complexity" evidence="4">
    <location>
        <begin position="129"/>
        <end position="141"/>
    </location>
</feature>
<feature type="compositionally biased region" description="Polar residues" evidence="4">
    <location>
        <begin position="531"/>
        <end position="543"/>
    </location>
</feature>
<feature type="compositionally biased region" description="Basic and acidic residues" evidence="4">
    <location>
        <begin position="247"/>
        <end position="273"/>
    </location>
</feature>
<feature type="compositionally biased region" description="Polar residues" evidence="4">
    <location>
        <begin position="315"/>
        <end position="324"/>
    </location>
</feature>
<evidence type="ECO:0000313" key="6">
    <source>
        <dbReference type="EMBL" id="KAG0264623.1"/>
    </source>
</evidence>
<evidence type="ECO:0000256" key="3">
    <source>
        <dbReference type="SAM" id="Coils"/>
    </source>
</evidence>
<comment type="caution">
    <text evidence="6">The sequence shown here is derived from an EMBL/GenBank/DDBJ whole genome shotgun (WGS) entry which is preliminary data.</text>
</comment>
<keyword evidence="3" id="KW-0175">Coiled coil</keyword>
<feature type="domain" description="BZIP" evidence="5">
    <location>
        <begin position="150"/>
        <end position="165"/>
    </location>
</feature>
<feature type="compositionally biased region" description="Polar residues" evidence="4">
    <location>
        <begin position="389"/>
        <end position="420"/>
    </location>
</feature>
<dbReference type="PANTHER" id="PTHR40621">
    <property type="entry name" value="TRANSCRIPTION FACTOR KAPC-RELATED"/>
    <property type="match status" value="1"/>
</dbReference>
<dbReference type="InterPro" id="IPR050936">
    <property type="entry name" value="AP-1-like"/>
</dbReference>
<protein>
    <recommendedName>
        <fullName evidence="5">BZIP domain-containing protein</fullName>
    </recommendedName>
</protein>
<dbReference type="GO" id="GO:0090575">
    <property type="term" value="C:RNA polymerase II transcription regulator complex"/>
    <property type="evidence" value="ECO:0007669"/>
    <property type="project" value="TreeGrafter"/>
</dbReference>
<dbReference type="EMBL" id="JAAAJA010000047">
    <property type="protein sequence ID" value="KAG0264623.1"/>
    <property type="molecule type" value="Genomic_DNA"/>
</dbReference>
<dbReference type="GO" id="GO:0001228">
    <property type="term" value="F:DNA-binding transcription activator activity, RNA polymerase II-specific"/>
    <property type="evidence" value="ECO:0007669"/>
    <property type="project" value="TreeGrafter"/>
</dbReference>
<feature type="compositionally biased region" description="Low complexity" evidence="4">
    <location>
        <begin position="544"/>
        <end position="555"/>
    </location>
</feature>
<feature type="compositionally biased region" description="Basic and acidic residues" evidence="4">
    <location>
        <begin position="630"/>
        <end position="639"/>
    </location>
</feature>
<dbReference type="SUPFAM" id="SSF57959">
    <property type="entry name" value="Leucine zipper domain"/>
    <property type="match status" value="1"/>
</dbReference>
<evidence type="ECO:0000313" key="7">
    <source>
        <dbReference type="Proteomes" id="UP000726737"/>
    </source>
</evidence>
<feature type="region of interest" description="Disordered" evidence="4">
    <location>
        <begin position="298"/>
        <end position="333"/>
    </location>
</feature>
<reference evidence="6" key="1">
    <citation type="journal article" date="2020" name="Fungal Divers.">
        <title>Resolving the Mortierellaceae phylogeny through synthesis of multi-gene phylogenetics and phylogenomics.</title>
        <authorList>
            <person name="Vandepol N."/>
            <person name="Liber J."/>
            <person name="Desiro A."/>
            <person name="Na H."/>
            <person name="Kennedy M."/>
            <person name="Barry K."/>
            <person name="Grigoriev I.V."/>
            <person name="Miller A.N."/>
            <person name="O'Donnell K."/>
            <person name="Stajich J.E."/>
            <person name="Bonito G."/>
        </authorList>
    </citation>
    <scope>NUCLEOTIDE SEQUENCE</scope>
    <source>
        <strain evidence="6">KOD948</strain>
    </source>
</reference>
<feature type="compositionally biased region" description="Low complexity" evidence="4">
    <location>
        <begin position="441"/>
        <end position="478"/>
    </location>
</feature>
<evidence type="ECO:0000259" key="5">
    <source>
        <dbReference type="PROSITE" id="PS00036"/>
    </source>
</evidence>
<name>A0A9P6QFX5_9FUNG</name>
<dbReference type="Proteomes" id="UP000726737">
    <property type="component" value="Unassembled WGS sequence"/>
</dbReference>
<organism evidence="6 7">
    <name type="scientific">Mortierella polycephala</name>
    <dbReference type="NCBI Taxonomy" id="41804"/>
    <lineage>
        <taxon>Eukaryota</taxon>
        <taxon>Fungi</taxon>
        <taxon>Fungi incertae sedis</taxon>
        <taxon>Mucoromycota</taxon>
        <taxon>Mortierellomycotina</taxon>
        <taxon>Mortierellomycetes</taxon>
        <taxon>Mortierellales</taxon>
        <taxon>Mortierellaceae</taxon>
        <taxon>Mortierella</taxon>
    </lineage>
</organism>
<dbReference type="PANTHER" id="PTHR40621:SF6">
    <property type="entry name" value="AP-1-LIKE TRANSCRIPTION FACTOR YAP1-RELATED"/>
    <property type="match status" value="1"/>
</dbReference>
<dbReference type="OrthoDB" id="2411555at2759"/>
<feature type="compositionally biased region" description="Low complexity" evidence="4">
    <location>
        <begin position="201"/>
        <end position="246"/>
    </location>
</feature>
<evidence type="ECO:0000256" key="1">
    <source>
        <dbReference type="ARBA" id="ARBA00004123"/>
    </source>
</evidence>
<evidence type="ECO:0000256" key="4">
    <source>
        <dbReference type="SAM" id="MobiDB-lite"/>
    </source>
</evidence>
<gene>
    <name evidence="6" type="ORF">BG011_006469</name>
</gene>
<keyword evidence="2" id="KW-0539">Nucleus</keyword>
<keyword evidence="7" id="KW-1185">Reference proteome</keyword>
<sequence>MSSSSAPSTATSSSLSRADSLTTMEYLQGAHPLSHGYPHRHFSSAGGSGSTTTGSSTGSSFGHQSAAGSSVSGSSNGGPRSLRHHSHHHHHSSALALGRANLNAAIHHHQQRPLQEMVTPRSSVADTVGSGKHGSSTTGTTEQQARNSTKRAAQNRAAQRAFRQRKDLYVRDLERKAEMLQQAEGKIMALTARNRELEVALAASQSSTSSSPQQSPLHLQPSPNMAAGVSATAPAPPGTSSSSSTALDREQDREPLVRERERFLLSRDQESPHENTPPSTRPTLGRHASAHQLHYTYTSSALSSSPPQSNGSIKYPTTNPSLPQQALRRSESDFEFECHEYNAHPHRHLHRHPSEPSLKYRQRESNSADSGDDYVTARGGSMHGARSGSIDSGMQTSQYPQSSSSSNTHPFKQHQASPSSELPPLHPIATSAGKPTTLGTSSGYSSSPSARSWSHPQDGSAASNSPMSSSTSHAASSARGGMVAAAPSPSRSHGTIPLQNAEMEYVSDDRSESGSGCGMVQKRPSDGAISWSGSSQYFSSLHVQHQQIAQGQQQQRSPVPHPLHPQTPEHEYSPPGIFTGSPQSQQGRQQLYRDKYTRDQHHHLQHHVNTSTGSEMDAVYDQSRHSSSGYHDEASMGSP</sequence>
<comment type="subcellular location">
    <subcellularLocation>
        <location evidence="1">Nucleus</location>
    </subcellularLocation>
</comment>
<proteinExistence type="predicted"/>
<feature type="compositionally biased region" description="Low complexity" evidence="4">
    <location>
        <begin position="50"/>
        <end position="80"/>
    </location>
</feature>
<feature type="compositionally biased region" description="Polar residues" evidence="4">
    <location>
        <begin position="580"/>
        <end position="589"/>
    </location>
</feature>
<dbReference type="InterPro" id="IPR004827">
    <property type="entry name" value="bZIP"/>
</dbReference>
<dbReference type="AlphaFoldDB" id="A0A9P6QFX5"/>
<dbReference type="PROSITE" id="PS00036">
    <property type="entry name" value="BZIP_BASIC"/>
    <property type="match status" value="1"/>
</dbReference>
<dbReference type="InterPro" id="IPR046347">
    <property type="entry name" value="bZIP_sf"/>
</dbReference>
<feature type="region of interest" description="Disordered" evidence="4">
    <location>
        <begin position="26"/>
        <end position="94"/>
    </location>
</feature>
<evidence type="ECO:0000256" key="2">
    <source>
        <dbReference type="ARBA" id="ARBA00023242"/>
    </source>
</evidence>
<feature type="region of interest" description="Disordered" evidence="4">
    <location>
        <begin position="108"/>
        <end position="161"/>
    </location>
</feature>
<feature type="region of interest" description="Disordered" evidence="4">
    <location>
        <begin position="345"/>
        <end position="639"/>
    </location>
</feature>
<feature type="compositionally biased region" description="Low complexity" evidence="4">
    <location>
        <begin position="151"/>
        <end position="161"/>
    </location>
</feature>
<dbReference type="Gene3D" id="1.20.5.170">
    <property type="match status" value="1"/>
</dbReference>
<feature type="compositionally biased region" description="Low complexity" evidence="4">
    <location>
        <begin position="299"/>
        <end position="312"/>
    </location>
</feature>
<dbReference type="GO" id="GO:0000976">
    <property type="term" value="F:transcription cis-regulatory region binding"/>
    <property type="evidence" value="ECO:0007669"/>
    <property type="project" value="InterPro"/>
</dbReference>
<accession>A0A9P6QFX5</accession>
<feature type="region of interest" description="Disordered" evidence="4">
    <location>
        <begin position="201"/>
        <end position="285"/>
    </location>
</feature>
<feature type="coiled-coil region" evidence="3">
    <location>
        <begin position="173"/>
        <end position="200"/>
    </location>
</feature>